<proteinExistence type="predicted"/>
<sequence>MKPIRQTPARSVSRGRSVKTINSHRTAAKGAGLGRVLSQLAIFAPIAIEAAAYLRGQQKAKRGKYHKSSTKGKAFDFVLGQAQRRFGKTQPRKKGWF</sequence>
<reference evidence="2" key="1">
    <citation type="submission" date="2024-03" db="EMBL/GenBank/DDBJ databases">
        <title>Deinococcus weizhi sp. nov., isolated from human skin.</title>
        <authorList>
            <person name="Wei Z."/>
            <person name="Tian F."/>
            <person name="Yang C."/>
            <person name="Xin L.T."/>
            <person name="Wen Z.J."/>
            <person name="Lan K.C."/>
            <person name="Yu L."/>
            <person name="Zhe W."/>
            <person name="Dan F.D."/>
            <person name="Jun W."/>
            <person name="Rui Z."/>
            <person name="Yong X.J."/>
            <person name="Ting Y."/>
            <person name="Wei X."/>
            <person name="Xu Z.G."/>
            <person name="Xin Z."/>
            <person name="Dong F.G."/>
            <person name="Ni X.M."/>
            <person name="Zheng M.G."/>
            <person name="Chun Y."/>
            <person name="Qian W.X."/>
        </authorList>
    </citation>
    <scope>NUCLEOTIDE SEQUENCE</scope>
    <source>
        <strain evidence="2">VB142</strain>
    </source>
</reference>
<dbReference type="RefSeq" id="WP_339097058.1">
    <property type="nucleotide sequence ID" value="NZ_CP149782.1"/>
</dbReference>
<accession>A0AAU6Q6A9</accession>
<gene>
    <name evidence="2" type="ORF">WDJ50_06320</name>
</gene>
<evidence type="ECO:0000313" key="2">
    <source>
        <dbReference type="EMBL" id="WYF45728.1"/>
    </source>
</evidence>
<evidence type="ECO:0000256" key="1">
    <source>
        <dbReference type="SAM" id="MobiDB-lite"/>
    </source>
</evidence>
<feature type="region of interest" description="Disordered" evidence="1">
    <location>
        <begin position="1"/>
        <end position="23"/>
    </location>
</feature>
<organism evidence="2">
    <name type="scientific">Deinococcus sp. VB142</name>
    <dbReference type="NCBI Taxonomy" id="3112952"/>
    <lineage>
        <taxon>Bacteria</taxon>
        <taxon>Thermotogati</taxon>
        <taxon>Deinococcota</taxon>
        <taxon>Deinococci</taxon>
        <taxon>Deinococcales</taxon>
        <taxon>Deinococcaceae</taxon>
        <taxon>Deinococcus</taxon>
    </lineage>
</organism>
<protein>
    <submittedName>
        <fullName evidence="2">Uncharacterized protein</fullName>
    </submittedName>
</protein>
<dbReference type="EMBL" id="CP149782">
    <property type="protein sequence ID" value="WYF45728.1"/>
    <property type="molecule type" value="Genomic_DNA"/>
</dbReference>
<dbReference type="AlphaFoldDB" id="A0AAU6Q6A9"/>
<name>A0AAU6Q6A9_9DEIO</name>